<dbReference type="EMBL" id="JABBVZ010000092">
    <property type="protein sequence ID" value="NMP24218.1"/>
    <property type="molecule type" value="Genomic_DNA"/>
</dbReference>
<accession>A0A7Y0L6H7</accession>
<dbReference type="Gene3D" id="1.10.10.10">
    <property type="entry name" value="Winged helix-like DNA-binding domain superfamily/Winged helix DNA-binding domain"/>
    <property type="match status" value="1"/>
</dbReference>
<dbReference type="InterPro" id="IPR000835">
    <property type="entry name" value="HTH_MarR-typ"/>
</dbReference>
<evidence type="ECO:0000256" key="1">
    <source>
        <dbReference type="ARBA" id="ARBA00023015"/>
    </source>
</evidence>
<evidence type="ECO:0000256" key="3">
    <source>
        <dbReference type="ARBA" id="ARBA00023163"/>
    </source>
</evidence>
<dbReference type="InterPro" id="IPR036388">
    <property type="entry name" value="WH-like_DNA-bd_sf"/>
</dbReference>
<dbReference type="PROSITE" id="PS01117">
    <property type="entry name" value="HTH_MARR_1"/>
    <property type="match status" value="1"/>
</dbReference>
<dbReference type="GO" id="GO:0003700">
    <property type="term" value="F:DNA-binding transcription factor activity"/>
    <property type="evidence" value="ECO:0007669"/>
    <property type="project" value="InterPro"/>
</dbReference>
<comment type="caution">
    <text evidence="5">The sequence shown here is derived from an EMBL/GenBank/DDBJ whole genome shotgun (WGS) entry which is preliminary data.</text>
</comment>
<dbReference type="PROSITE" id="PS50995">
    <property type="entry name" value="HTH_MARR_2"/>
    <property type="match status" value="1"/>
</dbReference>
<dbReference type="PRINTS" id="PR00598">
    <property type="entry name" value="HTHMARR"/>
</dbReference>
<dbReference type="InterPro" id="IPR036390">
    <property type="entry name" value="WH_DNA-bd_sf"/>
</dbReference>
<keyword evidence="1" id="KW-0805">Transcription regulation</keyword>
<dbReference type="Pfam" id="PF01047">
    <property type="entry name" value="MarR"/>
    <property type="match status" value="1"/>
</dbReference>
<dbReference type="PANTHER" id="PTHR42756:SF1">
    <property type="entry name" value="TRANSCRIPTIONAL REPRESSOR OF EMRAB OPERON"/>
    <property type="match status" value="1"/>
</dbReference>
<organism evidence="5 6">
    <name type="scientific">Sulfobacillus harzensis</name>
    <dbReference type="NCBI Taxonomy" id="2729629"/>
    <lineage>
        <taxon>Bacteria</taxon>
        <taxon>Bacillati</taxon>
        <taxon>Bacillota</taxon>
        <taxon>Clostridia</taxon>
        <taxon>Eubacteriales</taxon>
        <taxon>Clostridiales Family XVII. Incertae Sedis</taxon>
        <taxon>Sulfobacillus</taxon>
    </lineage>
</organism>
<dbReference type="InterPro" id="IPR023187">
    <property type="entry name" value="Tscrpt_reg_MarR-type_CS"/>
</dbReference>
<evidence type="ECO:0000256" key="2">
    <source>
        <dbReference type="ARBA" id="ARBA00023125"/>
    </source>
</evidence>
<dbReference type="PANTHER" id="PTHR42756">
    <property type="entry name" value="TRANSCRIPTIONAL REGULATOR, MARR"/>
    <property type="match status" value="1"/>
</dbReference>
<sequence length="137" mass="14886">MENHTGAQRNHDLALSLIDLQDALGGQYGLLSRPKLRLMVKLTHGPIKVSELALRLNISSPAVSQMIDKLASDGLVIRSGMGSDQRLVGVGLTEAGRTAVNEALNAFESRVSTLLRGFSEQEKQELLHLLKKMAEVT</sequence>
<dbReference type="SMART" id="SM00347">
    <property type="entry name" value="HTH_MARR"/>
    <property type="match status" value="1"/>
</dbReference>
<gene>
    <name evidence="5" type="ORF">HIJ39_17945</name>
</gene>
<name>A0A7Y0L6H7_9FIRM</name>
<dbReference type="RefSeq" id="WP_169102148.1">
    <property type="nucleotide sequence ID" value="NZ_JABBVZ010000092.1"/>
</dbReference>
<dbReference type="SUPFAM" id="SSF46785">
    <property type="entry name" value="Winged helix' DNA-binding domain"/>
    <property type="match status" value="1"/>
</dbReference>
<protein>
    <submittedName>
        <fullName evidence="5">MarR family transcriptional regulator</fullName>
    </submittedName>
</protein>
<dbReference type="GO" id="GO:0003677">
    <property type="term" value="F:DNA binding"/>
    <property type="evidence" value="ECO:0007669"/>
    <property type="project" value="UniProtKB-KW"/>
</dbReference>
<dbReference type="InterPro" id="IPR011991">
    <property type="entry name" value="ArsR-like_HTH"/>
</dbReference>
<evidence type="ECO:0000259" key="4">
    <source>
        <dbReference type="PROSITE" id="PS50995"/>
    </source>
</evidence>
<evidence type="ECO:0000313" key="5">
    <source>
        <dbReference type="EMBL" id="NMP24218.1"/>
    </source>
</evidence>
<proteinExistence type="predicted"/>
<dbReference type="Proteomes" id="UP000533476">
    <property type="component" value="Unassembled WGS sequence"/>
</dbReference>
<reference evidence="5 6" key="1">
    <citation type="submission" date="2020-04" db="EMBL/GenBank/DDBJ databases">
        <authorList>
            <person name="Zhang R."/>
            <person name="Schippers A."/>
        </authorList>
    </citation>
    <scope>NUCLEOTIDE SEQUENCE [LARGE SCALE GENOMIC DNA]</scope>
    <source>
        <strain evidence="5 6">DSM 109850</strain>
    </source>
</reference>
<dbReference type="CDD" id="cd00090">
    <property type="entry name" value="HTH_ARSR"/>
    <property type="match status" value="1"/>
</dbReference>
<dbReference type="AlphaFoldDB" id="A0A7Y0L6H7"/>
<feature type="domain" description="HTH marR-type" evidence="4">
    <location>
        <begin position="1"/>
        <end position="135"/>
    </location>
</feature>
<keyword evidence="2" id="KW-0238">DNA-binding</keyword>
<keyword evidence="3" id="KW-0804">Transcription</keyword>
<evidence type="ECO:0000313" key="6">
    <source>
        <dbReference type="Proteomes" id="UP000533476"/>
    </source>
</evidence>
<keyword evidence="6" id="KW-1185">Reference proteome</keyword>